<dbReference type="RefSeq" id="WP_184677559.1">
    <property type="nucleotide sequence ID" value="NZ_JACHGY010000001.1"/>
</dbReference>
<dbReference type="Gene3D" id="3.40.50.720">
    <property type="entry name" value="NAD(P)-binding Rossmann-like Domain"/>
    <property type="match status" value="1"/>
</dbReference>
<dbReference type="PANTHER" id="PTHR43861">
    <property type="entry name" value="TRANS-ACONITATE 2-METHYLTRANSFERASE-RELATED"/>
    <property type="match status" value="1"/>
</dbReference>
<dbReference type="AlphaFoldDB" id="A0A7X0H661"/>
<evidence type="ECO:0000313" key="3">
    <source>
        <dbReference type="EMBL" id="MBB6430017.1"/>
    </source>
</evidence>
<dbReference type="Pfam" id="PF08484">
    <property type="entry name" value="Methyltransf_14"/>
    <property type="match status" value="1"/>
</dbReference>
<dbReference type="InterPro" id="IPR013691">
    <property type="entry name" value="MeTrfase_14"/>
</dbReference>
<name>A0A7X0H661_9BACT</name>
<keyword evidence="3" id="KW-0489">Methyltransferase</keyword>
<accession>A0A7X0H661</accession>
<proteinExistence type="predicted"/>
<evidence type="ECO:0000313" key="4">
    <source>
        <dbReference type="Proteomes" id="UP000541810"/>
    </source>
</evidence>
<dbReference type="GO" id="GO:0032259">
    <property type="term" value="P:methylation"/>
    <property type="evidence" value="ECO:0007669"/>
    <property type="project" value="UniProtKB-KW"/>
</dbReference>
<dbReference type="Pfam" id="PF13489">
    <property type="entry name" value="Methyltransf_23"/>
    <property type="match status" value="1"/>
</dbReference>
<feature type="domain" description="Methyltransferase putative zinc binding" evidence="1">
    <location>
        <begin position="8"/>
        <end position="69"/>
    </location>
</feature>
<evidence type="ECO:0000259" key="1">
    <source>
        <dbReference type="Pfam" id="PF08421"/>
    </source>
</evidence>
<gene>
    <name evidence="3" type="ORF">HNQ40_001823</name>
</gene>
<protein>
    <submittedName>
        <fullName evidence="3">SAM-dependent methyltransferase</fullName>
    </submittedName>
</protein>
<dbReference type="GO" id="GO:0008168">
    <property type="term" value="F:methyltransferase activity"/>
    <property type="evidence" value="ECO:0007669"/>
    <property type="project" value="UniProtKB-KW"/>
</dbReference>
<dbReference type="Pfam" id="PF08421">
    <property type="entry name" value="Methyltransf_13"/>
    <property type="match status" value="1"/>
</dbReference>
<dbReference type="InterPro" id="IPR038576">
    <property type="entry name" value="Methyltransf_Zn-bd_dom_put_sf"/>
</dbReference>
<dbReference type="Proteomes" id="UP000541810">
    <property type="component" value="Unassembled WGS sequence"/>
</dbReference>
<comment type="caution">
    <text evidence="3">The sequence shown here is derived from an EMBL/GenBank/DDBJ whole genome shotgun (WGS) entry which is preliminary data.</text>
</comment>
<dbReference type="EMBL" id="JACHGY010000001">
    <property type="protein sequence ID" value="MBB6430017.1"/>
    <property type="molecule type" value="Genomic_DNA"/>
</dbReference>
<dbReference type="Gene3D" id="3.40.50.150">
    <property type="entry name" value="Vaccinia Virus protein VP39"/>
    <property type="match status" value="1"/>
</dbReference>
<dbReference type="InterPro" id="IPR029063">
    <property type="entry name" value="SAM-dependent_MTases_sf"/>
</dbReference>
<dbReference type="InterPro" id="IPR013630">
    <property type="entry name" value="Methyltransf_Zn-bd_dom_put"/>
</dbReference>
<dbReference type="Gene3D" id="6.20.50.110">
    <property type="entry name" value="Methyltransferase, zinc-binding domain"/>
    <property type="match status" value="1"/>
</dbReference>
<feature type="domain" description="C-methyltransferase" evidence="2">
    <location>
        <begin position="248"/>
        <end position="404"/>
    </location>
</feature>
<dbReference type="SUPFAM" id="SSF53335">
    <property type="entry name" value="S-adenosyl-L-methionine-dependent methyltransferases"/>
    <property type="match status" value="1"/>
</dbReference>
<keyword evidence="3" id="KW-0808">Transferase</keyword>
<reference evidence="3 4" key="1">
    <citation type="submission" date="2020-08" db="EMBL/GenBank/DDBJ databases">
        <title>Genomic Encyclopedia of Type Strains, Phase IV (KMG-IV): sequencing the most valuable type-strain genomes for metagenomic binning, comparative biology and taxonomic classification.</title>
        <authorList>
            <person name="Goeker M."/>
        </authorList>
    </citation>
    <scope>NUCLEOTIDE SEQUENCE [LARGE SCALE GENOMIC DNA]</scope>
    <source>
        <strain evidence="3 4">DSM 103725</strain>
    </source>
</reference>
<keyword evidence="4" id="KW-1185">Reference proteome</keyword>
<organism evidence="3 4">
    <name type="scientific">Algisphaera agarilytica</name>
    <dbReference type="NCBI Taxonomy" id="1385975"/>
    <lineage>
        <taxon>Bacteria</taxon>
        <taxon>Pseudomonadati</taxon>
        <taxon>Planctomycetota</taxon>
        <taxon>Phycisphaerae</taxon>
        <taxon>Phycisphaerales</taxon>
        <taxon>Phycisphaeraceae</taxon>
        <taxon>Algisphaera</taxon>
    </lineage>
</organism>
<sequence length="409" mass="44556">MKISAYSCRSCGCTSCETILDLGKTPLANALVDPAKSGKPCATFPLRLVFCPECALVQIDEEVPPEAMFSDYPYFSSFSDTMLQHAADLASRMIAKKNLGPDSLVIEPASNDGYLLKNYAGAGVPVLGVEPASNIAEVAQANGVETLNEFFSEDLAKKLVADGKRADVMHAHNVVAHVPDLNGFIAGVAALLKPDGVFILEAPYARDMIDGVEFDTIYHEHLCYFSMTALSALFERHGLEVVHVERTPIHGGSLQVHTSPKGNPVDETVAALLAEEKELGMDKLDYYRDFAQRVEMLRDTLVAMLNDLKAKGHSIAAYGASAKGSTLMNYMGIDSQQLDFIADRSTHKQGKLAPGNHLPIVAPEELIEKQPDYTLLLTWNFAEEILKQQQAYREAGGKFIVPVPSPTIR</sequence>
<dbReference type="Gene3D" id="6.10.250.3100">
    <property type="match status" value="1"/>
</dbReference>
<evidence type="ECO:0000259" key="2">
    <source>
        <dbReference type="Pfam" id="PF08484"/>
    </source>
</evidence>
<dbReference type="PANTHER" id="PTHR43861:SF5">
    <property type="entry name" value="BLL5978 PROTEIN"/>
    <property type="match status" value="1"/>
</dbReference>